<dbReference type="Proteomes" id="UP000823388">
    <property type="component" value="Chromosome 3N"/>
</dbReference>
<keyword evidence="2" id="KW-1185">Reference proteome</keyword>
<dbReference type="EMBL" id="CM029042">
    <property type="protein sequence ID" value="KAG2622197.1"/>
    <property type="molecule type" value="Genomic_DNA"/>
</dbReference>
<reference evidence="1" key="1">
    <citation type="submission" date="2020-05" db="EMBL/GenBank/DDBJ databases">
        <title>WGS assembly of Panicum virgatum.</title>
        <authorList>
            <person name="Lovell J.T."/>
            <person name="Jenkins J."/>
            <person name="Shu S."/>
            <person name="Juenger T.E."/>
            <person name="Schmutz J."/>
        </authorList>
    </citation>
    <scope>NUCLEOTIDE SEQUENCE</scope>
    <source>
        <strain evidence="1">AP13</strain>
    </source>
</reference>
<dbReference type="SUPFAM" id="SSF50249">
    <property type="entry name" value="Nucleic acid-binding proteins"/>
    <property type="match status" value="2"/>
</dbReference>
<dbReference type="PANTHER" id="PTHR47165">
    <property type="entry name" value="OS03G0429900 PROTEIN"/>
    <property type="match status" value="1"/>
</dbReference>
<dbReference type="AlphaFoldDB" id="A0A8T0UIL0"/>
<dbReference type="InterPro" id="IPR012340">
    <property type="entry name" value="NA-bd_OB-fold"/>
</dbReference>
<protein>
    <recommendedName>
        <fullName evidence="3">Nucleic acid-binding protein</fullName>
    </recommendedName>
</protein>
<proteinExistence type="predicted"/>
<sequence>MQGKITPLSELRPMNTLYNVHVRVSRTWESRGKSEKNPLIHFDMVLIDQKGYAMYCEVPPQVLDQLKQYLEDYKFLNGTSACRWYINENDIPAMRTFQRGLPSLVTPIKKLELQSEDYMEQGVEQKTLFDLKQIDPLTDKNKRFQCTITLISIPEKEEWCYRACRVCNSRMIPSDDGYQCTKIDGCSCKQYDWKCHYHTLPSSQIYNIWMSTSSLMLGIPQRSMKNRTGRS</sequence>
<name>A0A8T0UIL0_PANVG</name>
<organism evidence="1 2">
    <name type="scientific">Panicum virgatum</name>
    <name type="common">Blackwell switchgrass</name>
    <dbReference type="NCBI Taxonomy" id="38727"/>
    <lineage>
        <taxon>Eukaryota</taxon>
        <taxon>Viridiplantae</taxon>
        <taxon>Streptophyta</taxon>
        <taxon>Embryophyta</taxon>
        <taxon>Tracheophyta</taxon>
        <taxon>Spermatophyta</taxon>
        <taxon>Magnoliopsida</taxon>
        <taxon>Liliopsida</taxon>
        <taxon>Poales</taxon>
        <taxon>Poaceae</taxon>
        <taxon>PACMAD clade</taxon>
        <taxon>Panicoideae</taxon>
        <taxon>Panicodae</taxon>
        <taxon>Paniceae</taxon>
        <taxon>Panicinae</taxon>
        <taxon>Panicum</taxon>
        <taxon>Panicum sect. Hiantes</taxon>
    </lineage>
</organism>
<gene>
    <name evidence="1" type="ORF">PVAP13_3NG277323</name>
</gene>
<evidence type="ECO:0000313" key="1">
    <source>
        <dbReference type="EMBL" id="KAG2622197.1"/>
    </source>
</evidence>
<dbReference type="PANTHER" id="PTHR47165:SF4">
    <property type="entry name" value="OS03G0429900 PROTEIN"/>
    <property type="match status" value="1"/>
</dbReference>
<accession>A0A8T0UIL0</accession>
<dbReference type="Gene3D" id="2.40.50.140">
    <property type="entry name" value="Nucleic acid-binding proteins"/>
    <property type="match status" value="2"/>
</dbReference>
<evidence type="ECO:0008006" key="3">
    <source>
        <dbReference type="Google" id="ProtNLM"/>
    </source>
</evidence>
<comment type="caution">
    <text evidence="1">The sequence shown here is derived from an EMBL/GenBank/DDBJ whole genome shotgun (WGS) entry which is preliminary data.</text>
</comment>
<evidence type="ECO:0000313" key="2">
    <source>
        <dbReference type="Proteomes" id="UP000823388"/>
    </source>
</evidence>